<gene>
    <name evidence="2" type="ORF">Ocin01_18856</name>
</gene>
<name>A0A1D2M4D4_ORCCI</name>
<dbReference type="Gene3D" id="1.20.5.540">
    <property type="entry name" value="Single helix bin"/>
    <property type="match status" value="1"/>
</dbReference>
<reference evidence="2 3" key="1">
    <citation type="journal article" date="2016" name="Genome Biol. Evol.">
        <title>Gene Family Evolution Reflects Adaptation to Soil Environmental Stressors in the Genome of the Collembolan Orchesella cincta.</title>
        <authorList>
            <person name="Faddeeva-Vakhrusheva A."/>
            <person name="Derks M.F."/>
            <person name="Anvar S.Y."/>
            <person name="Agamennone V."/>
            <person name="Suring W."/>
            <person name="Smit S."/>
            <person name="van Straalen N.M."/>
            <person name="Roelofs D."/>
        </authorList>
    </citation>
    <scope>NUCLEOTIDE SEQUENCE [LARGE SCALE GENOMIC DNA]</scope>
    <source>
        <tissue evidence="2">Mixed pool</tissue>
    </source>
</reference>
<dbReference type="GO" id="GO:0004713">
    <property type="term" value="F:protein tyrosine kinase activity"/>
    <property type="evidence" value="ECO:0007669"/>
    <property type="project" value="InterPro"/>
</dbReference>
<keyword evidence="2" id="KW-0418">Kinase</keyword>
<dbReference type="STRING" id="48709.A0A1D2M4D4"/>
<dbReference type="GO" id="GO:0007172">
    <property type="term" value="P:signal complex assembly"/>
    <property type="evidence" value="ECO:0007669"/>
    <property type="project" value="InterPro"/>
</dbReference>
<accession>A0A1D2M4D4</accession>
<evidence type="ECO:0000259" key="1">
    <source>
        <dbReference type="Pfam" id="PF03623"/>
    </source>
</evidence>
<dbReference type="Pfam" id="PF03623">
    <property type="entry name" value="Focal_AT"/>
    <property type="match status" value="2"/>
</dbReference>
<comment type="caution">
    <text evidence="2">The sequence shown here is derived from an EMBL/GenBank/DDBJ whole genome shotgun (WGS) entry which is preliminary data.</text>
</comment>
<dbReference type="OMA" id="FWVEMAH"/>
<dbReference type="GO" id="GO:0005925">
    <property type="term" value="C:focal adhesion"/>
    <property type="evidence" value="ECO:0007669"/>
    <property type="project" value="InterPro"/>
</dbReference>
<feature type="domain" description="Focal AT" evidence="1">
    <location>
        <begin position="9"/>
        <end position="39"/>
    </location>
</feature>
<evidence type="ECO:0000313" key="2">
    <source>
        <dbReference type="EMBL" id="ODM87826.1"/>
    </source>
</evidence>
<dbReference type="OrthoDB" id="9976756at2759"/>
<sequence length="108" mass="12096">MDKLEPTPTADLDRSNDRVYDSTTFVVKAIMELTQGVQHPGKLSFWTTSEKLVEMAHQVLSTDMKELVNAYRLAEKYSTTTLDQEYRRQMLSAAHVLAMDAKAPAGCG</sequence>
<dbReference type="InterPro" id="IPR005189">
    <property type="entry name" value="Focal_adhesion_kin_target_dom"/>
</dbReference>
<keyword evidence="2" id="KW-0808">Transferase</keyword>
<proteinExistence type="predicted"/>
<dbReference type="Gene3D" id="1.20.120.330">
    <property type="entry name" value="Nucleotidyltransferases domain 2"/>
    <property type="match status" value="1"/>
</dbReference>
<keyword evidence="3" id="KW-1185">Reference proteome</keyword>
<evidence type="ECO:0000313" key="3">
    <source>
        <dbReference type="Proteomes" id="UP000094527"/>
    </source>
</evidence>
<organism evidence="2 3">
    <name type="scientific">Orchesella cincta</name>
    <name type="common">Springtail</name>
    <name type="synonym">Podura cincta</name>
    <dbReference type="NCBI Taxonomy" id="48709"/>
    <lineage>
        <taxon>Eukaryota</taxon>
        <taxon>Metazoa</taxon>
        <taxon>Ecdysozoa</taxon>
        <taxon>Arthropoda</taxon>
        <taxon>Hexapoda</taxon>
        <taxon>Collembola</taxon>
        <taxon>Entomobryomorpha</taxon>
        <taxon>Entomobryoidea</taxon>
        <taxon>Orchesellidae</taxon>
        <taxon>Orchesellinae</taxon>
        <taxon>Orchesella</taxon>
    </lineage>
</organism>
<feature type="domain" description="Focal AT" evidence="1">
    <location>
        <begin position="47"/>
        <end position="102"/>
    </location>
</feature>
<dbReference type="PANTHER" id="PTHR46221:SF9">
    <property type="entry name" value="NON-SPECIFIC PROTEIN-TYROSINE KINASE"/>
    <property type="match status" value="1"/>
</dbReference>
<dbReference type="InterPro" id="IPR036137">
    <property type="entry name" value="Focal_adhe_kin_target_dom_sf"/>
</dbReference>
<dbReference type="Proteomes" id="UP000094527">
    <property type="component" value="Unassembled WGS sequence"/>
</dbReference>
<dbReference type="EMBL" id="LJIJ01004612">
    <property type="protein sequence ID" value="ODM87826.1"/>
    <property type="molecule type" value="Genomic_DNA"/>
</dbReference>
<dbReference type="PANTHER" id="PTHR46221">
    <property type="entry name" value="FERM AND PDZ DOMAIN-CONTAINING PROTEIN FAMILY MEMBER"/>
    <property type="match status" value="1"/>
</dbReference>
<dbReference type="SUPFAM" id="SSF68993">
    <property type="entry name" value="FAT domain of focal adhesion kinase"/>
    <property type="match status" value="1"/>
</dbReference>
<dbReference type="AlphaFoldDB" id="A0A1D2M4D4"/>
<protein>
    <submittedName>
        <fullName evidence="2">Focal adhesion kinase 1</fullName>
    </submittedName>
</protein>